<dbReference type="Gene3D" id="3.40.50.80">
    <property type="entry name" value="Nucleotide-binding domain of ferredoxin-NADP reductase (FNR) module"/>
    <property type="match status" value="1"/>
</dbReference>
<comment type="caution">
    <text evidence="4">The sequence shown here is derived from an EMBL/GenBank/DDBJ whole genome shotgun (WGS) entry which is preliminary data.</text>
</comment>
<dbReference type="EMBL" id="JBFOLJ010000001">
    <property type="protein sequence ID" value="KAL2556116.1"/>
    <property type="molecule type" value="Genomic_DNA"/>
</dbReference>
<evidence type="ECO:0000313" key="5">
    <source>
        <dbReference type="Proteomes" id="UP001604277"/>
    </source>
</evidence>
<keyword evidence="2" id="KW-1133">Transmembrane helix</keyword>
<keyword evidence="2" id="KW-0812">Transmembrane</keyword>
<reference evidence="5" key="1">
    <citation type="submission" date="2024-07" db="EMBL/GenBank/DDBJ databases">
        <title>Two chromosome-level genome assemblies of Korean endemic species Abeliophyllum distichum and Forsythia ovata (Oleaceae).</title>
        <authorList>
            <person name="Jang H."/>
        </authorList>
    </citation>
    <scope>NUCLEOTIDE SEQUENCE [LARGE SCALE GENOMIC DNA]</scope>
</reference>
<dbReference type="Pfam" id="PF08030">
    <property type="entry name" value="NAD_binding_6"/>
    <property type="match status" value="1"/>
</dbReference>
<organism evidence="4 5">
    <name type="scientific">Forsythia ovata</name>
    <dbReference type="NCBI Taxonomy" id="205694"/>
    <lineage>
        <taxon>Eukaryota</taxon>
        <taxon>Viridiplantae</taxon>
        <taxon>Streptophyta</taxon>
        <taxon>Embryophyta</taxon>
        <taxon>Tracheophyta</taxon>
        <taxon>Spermatophyta</taxon>
        <taxon>Magnoliopsida</taxon>
        <taxon>eudicotyledons</taxon>
        <taxon>Gunneridae</taxon>
        <taxon>Pentapetalae</taxon>
        <taxon>asterids</taxon>
        <taxon>lamiids</taxon>
        <taxon>Lamiales</taxon>
        <taxon>Oleaceae</taxon>
        <taxon>Forsythieae</taxon>
        <taxon>Forsythia</taxon>
    </lineage>
</organism>
<evidence type="ECO:0000256" key="1">
    <source>
        <dbReference type="ARBA" id="ARBA00023002"/>
    </source>
</evidence>
<dbReference type="GO" id="GO:0016491">
    <property type="term" value="F:oxidoreductase activity"/>
    <property type="evidence" value="ECO:0007669"/>
    <property type="project" value="UniProtKB-KW"/>
</dbReference>
<protein>
    <submittedName>
        <fullName evidence="4">Ferric reduction oxidase 4</fullName>
    </submittedName>
</protein>
<evidence type="ECO:0000313" key="4">
    <source>
        <dbReference type="EMBL" id="KAL2556116.1"/>
    </source>
</evidence>
<evidence type="ECO:0000259" key="3">
    <source>
        <dbReference type="Pfam" id="PF08030"/>
    </source>
</evidence>
<dbReference type="AlphaFoldDB" id="A0ABD1X2T1"/>
<gene>
    <name evidence="4" type="ORF">Fot_00855</name>
</gene>
<feature type="transmembrane region" description="Helical" evidence="2">
    <location>
        <begin position="107"/>
        <end position="128"/>
    </location>
</feature>
<keyword evidence="5" id="KW-1185">Reference proteome</keyword>
<keyword evidence="2" id="KW-0472">Membrane</keyword>
<proteinExistence type="predicted"/>
<sequence>MLDLLLPIYENSLDISKVQLQIEAYITRENDQQPIEKAHKLIQTKMFKPNPSDSPISSALGKNSWLWLGAIISSSFLMFLLFLGIVTRYHIYPVERRGQNYHYSLKTLWDIFLVMACVFIGTSVIFLLQKRENHVEEKKIQNVEMPTPTSFPASWLCATERELESLPHQSLVQCTKVHYGARPDLKRILFDCKEPDVGVLVCGPKSMRHEVAKICASALAENLHFDSISFSW</sequence>
<accession>A0ABD1X2T1</accession>
<evidence type="ECO:0000256" key="2">
    <source>
        <dbReference type="SAM" id="Phobius"/>
    </source>
</evidence>
<dbReference type="Proteomes" id="UP001604277">
    <property type="component" value="Unassembled WGS sequence"/>
</dbReference>
<keyword evidence="1" id="KW-0560">Oxidoreductase</keyword>
<dbReference type="InterPro" id="IPR013121">
    <property type="entry name" value="Fe_red_NAD-bd_6"/>
</dbReference>
<feature type="domain" description="Ferric reductase NAD binding" evidence="3">
    <location>
        <begin position="18"/>
        <end position="216"/>
    </location>
</feature>
<dbReference type="InterPro" id="IPR039261">
    <property type="entry name" value="FNR_nucleotide-bd"/>
</dbReference>
<feature type="transmembrane region" description="Helical" evidence="2">
    <location>
        <begin position="65"/>
        <end position="86"/>
    </location>
</feature>
<name>A0ABD1X2T1_9LAMI</name>